<evidence type="ECO:0000256" key="3">
    <source>
        <dbReference type="ARBA" id="ARBA00023015"/>
    </source>
</evidence>
<proteinExistence type="inferred from homology"/>
<evidence type="ECO:0000259" key="7">
    <source>
        <dbReference type="Pfam" id="PF20719"/>
    </source>
</evidence>
<dbReference type="OrthoDB" id="10018574at2759"/>
<dbReference type="AlphaFoldDB" id="A0A8K0NX43"/>
<comment type="similarity">
    <text evidence="2">Belongs to the Mediator complex subunit 16 family.</text>
</comment>
<organism evidence="8 9">
    <name type="scientific">Ladona fulva</name>
    <name type="common">Scarce chaser dragonfly</name>
    <name type="synonym">Libellula fulva</name>
    <dbReference type="NCBI Taxonomy" id="123851"/>
    <lineage>
        <taxon>Eukaryota</taxon>
        <taxon>Metazoa</taxon>
        <taxon>Ecdysozoa</taxon>
        <taxon>Arthropoda</taxon>
        <taxon>Hexapoda</taxon>
        <taxon>Insecta</taxon>
        <taxon>Pterygota</taxon>
        <taxon>Palaeoptera</taxon>
        <taxon>Odonata</taxon>
        <taxon>Epiprocta</taxon>
        <taxon>Anisoptera</taxon>
        <taxon>Libelluloidea</taxon>
        <taxon>Libellulidae</taxon>
        <taxon>Ladona</taxon>
    </lineage>
</organism>
<dbReference type="PANTHER" id="PTHR13224:SF6">
    <property type="entry name" value="MEDIATOR OF RNA POLYMERASE II TRANSCRIPTION SUBUNIT 16"/>
    <property type="match status" value="1"/>
</dbReference>
<keyword evidence="9" id="KW-1185">Reference proteome</keyword>
<dbReference type="Pfam" id="PF20719">
    <property type="entry name" value="Med16_C"/>
    <property type="match status" value="1"/>
</dbReference>
<sequence>MIPQMNPPTVYIGIASPVFFYQALPLQIEFNSEPELLRYVTPEIGSGTGDGTGVLGSGQVMDIIRHIYLGKKPLSVKQCTRCGGVIQVHSSPRTAAIRAWDQRWARGCRCGGHWEIQKCS</sequence>
<protein>
    <recommendedName>
        <fullName evidence="7">Mediator complex subunit 16 C-terminal domain-containing protein</fullName>
    </recommendedName>
</protein>
<evidence type="ECO:0000256" key="4">
    <source>
        <dbReference type="ARBA" id="ARBA00023159"/>
    </source>
</evidence>
<evidence type="ECO:0000256" key="1">
    <source>
        <dbReference type="ARBA" id="ARBA00004123"/>
    </source>
</evidence>
<keyword evidence="4" id="KW-0010">Activator</keyword>
<gene>
    <name evidence="8" type="ORF">J437_LFUL000702</name>
</gene>
<evidence type="ECO:0000313" key="8">
    <source>
        <dbReference type="EMBL" id="KAG8222994.1"/>
    </source>
</evidence>
<dbReference type="PANTHER" id="PTHR13224">
    <property type="entry name" value="THYROID HORMONE RECEPTOR-ASSOCIATED PROTEIN-RELATED"/>
    <property type="match status" value="1"/>
</dbReference>
<accession>A0A8K0NX43</accession>
<feature type="domain" description="Mediator complex subunit 16 C-terminal" evidence="7">
    <location>
        <begin position="58"/>
        <end position="114"/>
    </location>
</feature>
<evidence type="ECO:0000256" key="5">
    <source>
        <dbReference type="ARBA" id="ARBA00023163"/>
    </source>
</evidence>
<reference evidence="8" key="2">
    <citation type="submission" date="2017-10" db="EMBL/GenBank/DDBJ databases">
        <title>Ladona fulva Genome sequencing and assembly.</title>
        <authorList>
            <person name="Murali S."/>
            <person name="Richards S."/>
            <person name="Bandaranaike D."/>
            <person name="Bellair M."/>
            <person name="Blankenburg K."/>
            <person name="Chao H."/>
            <person name="Dinh H."/>
            <person name="Doddapaneni H."/>
            <person name="Dugan-Rocha S."/>
            <person name="Elkadiri S."/>
            <person name="Gnanaolivu R."/>
            <person name="Hernandez B."/>
            <person name="Skinner E."/>
            <person name="Javaid M."/>
            <person name="Lee S."/>
            <person name="Li M."/>
            <person name="Ming W."/>
            <person name="Munidasa M."/>
            <person name="Muniz J."/>
            <person name="Nguyen L."/>
            <person name="Hughes D."/>
            <person name="Osuji N."/>
            <person name="Pu L.-L."/>
            <person name="Puazo M."/>
            <person name="Qu C."/>
            <person name="Quiroz J."/>
            <person name="Raj R."/>
            <person name="Weissenberger G."/>
            <person name="Xin Y."/>
            <person name="Zou X."/>
            <person name="Han Y."/>
            <person name="Worley K."/>
            <person name="Muzny D."/>
            <person name="Gibbs R."/>
        </authorList>
    </citation>
    <scope>NUCLEOTIDE SEQUENCE</scope>
    <source>
        <strain evidence="8">Sampled in the wild</strain>
    </source>
</reference>
<evidence type="ECO:0000313" key="9">
    <source>
        <dbReference type="Proteomes" id="UP000792457"/>
    </source>
</evidence>
<dbReference type="InterPro" id="IPR048339">
    <property type="entry name" value="Mediator_Med16_C"/>
</dbReference>
<dbReference type="GO" id="GO:0045893">
    <property type="term" value="P:positive regulation of DNA-templated transcription"/>
    <property type="evidence" value="ECO:0007669"/>
    <property type="project" value="TreeGrafter"/>
</dbReference>
<keyword evidence="6" id="KW-0539">Nucleus</keyword>
<dbReference type="GO" id="GO:0016592">
    <property type="term" value="C:mediator complex"/>
    <property type="evidence" value="ECO:0007669"/>
    <property type="project" value="TreeGrafter"/>
</dbReference>
<keyword evidence="5" id="KW-0804">Transcription</keyword>
<comment type="subcellular location">
    <subcellularLocation>
        <location evidence="1">Nucleus</location>
    </subcellularLocation>
</comment>
<comment type="caution">
    <text evidence="8">The sequence shown here is derived from an EMBL/GenBank/DDBJ whole genome shotgun (WGS) entry which is preliminary data.</text>
</comment>
<dbReference type="InterPro" id="IPR048338">
    <property type="entry name" value="Mediator_Med16"/>
</dbReference>
<name>A0A8K0NX43_LADFU</name>
<evidence type="ECO:0000256" key="6">
    <source>
        <dbReference type="ARBA" id="ARBA00023242"/>
    </source>
</evidence>
<keyword evidence="3" id="KW-0805">Transcription regulation</keyword>
<reference evidence="8" key="1">
    <citation type="submission" date="2013-04" db="EMBL/GenBank/DDBJ databases">
        <authorList>
            <person name="Qu J."/>
            <person name="Murali S.C."/>
            <person name="Bandaranaike D."/>
            <person name="Bellair M."/>
            <person name="Blankenburg K."/>
            <person name="Chao H."/>
            <person name="Dinh H."/>
            <person name="Doddapaneni H."/>
            <person name="Downs B."/>
            <person name="Dugan-Rocha S."/>
            <person name="Elkadiri S."/>
            <person name="Gnanaolivu R.D."/>
            <person name="Hernandez B."/>
            <person name="Javaid M."/>
            <person name="Jayaseelan J.C."/>
            <person name="Lee S."/>
            <person name="Li M."/>
            <person name="Ming W."/>
            <person name="Munidasa M."/>
            <person name="Muniz J."/>
            <person name="Nguyen L."/>
            <person name="Ongeri F."/>
            <person name="Osuji N."/>
            <person name="Pu L.-L."/>
            <person name="Puazo M."/>
            <person name="Qu C."/>
            <person name="Quiroz J."/>
            <person name="Raj R."/>
            <person name="Weissenberger G."/>
            <person name="Xin Y."/>
            <person name="Zou X."/>
            <person name="Han Y."/>
            <person name="Richards S."/>
            <person name="Worley K."/>
            <person name="Muzny D."/>
            <person name="Gibbs R."/>
        </authorList>
    </citation>
    <scope>NUCLEOTIDE SEQUENCE</scope>
    <source>
        <strain evidence="8">Sampled in the wild</strain>
    </source>
</reference>
<dbReference type="EMBL" id="KZ308149">
    <property type="protein sequence ID" value="KAG8222994.1"/>
    <property type="molecule type" value="Genomic_DNA"/>
</dbReference>
<dbReference type="Proteomes" id="UP000792457">
    <property type="component" value="Unassembled WGS sequence"/>
</dbReference>
<evidence type="ECO:0000256" key="2">
    <source>
        <dbReference type="ARBA" id="ARBA00006543"/>
    </source>
</evidence>